<evidence type="ECO:0000256" key="2">
    <source>
        <dbReference type="ARBA" id="ARBA00023004"/>
    </source>
</evidence>
<dbReference type="PANTHER" id="PTHR40447:SF1">
    <property type="entry name" value="ANAEROBIC SULFITE REDUCTASE SUBUNIT A"/>
    <property type="match status" value="1"/>
</dbReference>
<proteinExistence type="predicted"/>
<evidence type="ECO:0000256" key="3">
    <source>
        <dbReference type="ARBA" id="ARBA00023014"/>
    </source>
</evidence>
<keyword evidence="6" id="KW-1185">Reference proteome</keyword>
<name>A0ABS8N6F9_9CLOT</name>
<sequence>MGFVTDTEGFNCFLRKLRENCRVYAPVKLKGRGRFSDTDSVRYGQVNTIEEIEFNAKSDFSPKEVLLPITQTLFYFTEDSVKEPGTDDKKILIFLRSCDIHAIKRIDEIYLRNGSEDVYYKKLRDKVKFVLMECEHSFENCFCCSMGCNTTREYDLFVRCRDDKVFIECRDKSFEGYFKDVKQCDVNPCFVKSNEVKVNIPENIDESIFNNSMWKEYSRRCIACGRCNLVCGTCTCFSMQDIFYRDNKNTGERRRVWASCQVDGYTDIAGGHSFRQDKGDRMRFKVMHKVYDFKKRFGYNMCVGCGRCDDVCPEYISFSNCVNKLNDAVR</sequence>
<accession>A0ABS8N6F9</accession>
<evidence type="ECO:0000259" key="4">
    <source>
        <dbReference type="PROSITE" id="PS51379"/>
    </source>
</evidence>
<dbReference type="InterPro" id="IPR014259">
    <property type="entry name" value="Sulphite_reductase_A"/>
</dbReference>
<keyword evidence="2" id="KW-0408">Iron</keyword>
<dbReference type="PROSITE" id="PS00198">
    <property type="entry name" value="4FE4S_FER_1"/>
    <property type="match status" value="2"/>
</dbReference>
<reference evidence="5" key="1">
    <citation type="submission" date="2021-11" db="EMBL/GenBank/DDBJ databases">
        <authorList>
            <person name="Qingchun L."/>
            <person name="Dong Z."/>
            <person name="Zongwei Q."/>
            <person name="Jia Z."/>
            <person name="Duotao L."/>
        </authorList>
    </citation>
    <scope>NUCLEOTIDE SEQUENCE</scope>
    <source>
        <strain evidence="5">WLY-B-L2</strain>
    </source>
</reference>
<keyword evidence="1" id="KW-0479">Metal-binding</keyword>
<protein>
    <submittedName>
        <fullName evidence="5">Anaerobic sulfite reductase subunit AsrA</fullName>
    </submittedName>
</protein>
<dbReference type="Proteomes" id="UP001165422">
    <property type="component" value="Unassembled WGS sequence"/>
</dbReference>
<dbReference type="RefSeq" id="WP_150355644.1">
    <property type="nucleotide sequence ID" value="NZ_JAJJPB010000013.1"/>
</dbReference>
<dbReference type="InterPro" id="IPR017896">
    <property type="entry name" value="4Fe4S_Fe-S-bd"/>
</dbReference>
<evidence type="ECO:0000256" key="1">
    <source>
        <dbReference type="ARBA" id="ARBA00022723"/>
    </source>
</evidence>
<dbReference type="SUPFAM" id="SSF46548">
    <property type="entry name" value="alpha-helical ferredoxin"/>
    <property type="match status" value="1"/>
</dbReference>
<feature type="domain" description="4Fe-4S ferredoxin-type" evidence="4">
    <location>
        <begin position="211"/>
        <end position="242"/>
    </location>
</feature>
<feature type="domain" description="4Fe-4S ferredoxin-type" evidence="4">
    <location>
        <begin position="293"/>
        <end position="321"/>
    </location>
</feature>
<keyword evidence="3" id="KW-0411">Iron-sulfur</keyword>
<evidence type="ECO:0000313" key="5">
    <source>
        <dbReference type="EMBL" id="MCC9295377.1"/>
    </source>
</evidence>
<dbReference type="NCBIfam" id="TIGR02910">
    <property type="entry name" value="sulfite_red_A"/>
    <property type="match status" value="1"/>
</dbReference>
<gene>
    <name evidence="5" type="primary">asrA</name>
    <name evidence="5" type="ORF">LN736_10965</name>
</gene>
<dbReference type="InterPro" id="IPR017900">
    <property type="entry name" value="4Fe4S_Fe_S_CS"/>
</dbReference>
<dbReference type="PROSITE" id="PS51379">
    <property type="entry name" value="4FE4S_FER_2"/>
    <property type="match status" value="2"/>
</dbReference>
<organism evidence="5 6">
    <name type="scientific">Clostridium aromativorans</name>
    <dbReference type="NCBI Taxonomy" id="2836848"/>
    <lineage>
        <taxon>Bacteria</taxon>
        <taxon>Bacillati</taxon>
        <taxon>Bacillota</taxon>
        <taxon>Clostridia</taxon>
        <taxon>Eubacteriales</taxon>
        <taxon>Clostridiaceae</taxon>
        <taxon>Clostridium</taxon>
    </lineage>
</organism>
<comment type="caution">
    <text evidence="5">The sequence shown here is derived from an EMBL/GenBank/DDBJ whole genome shotgun (WGS) entry which is preliminary data.</text>
</comment>
<evidence type="ECO:0000313" key="6">
    <source>
        <dbReference type="Proteomes" id="UP001165422"/>
    </source>
</evidence>
<dbReference type="PANTHER" id="PTHR40447">
    <property type="entry name" value="ANAEROBIC SULFITE REDUCTASE SUBUNIT A"/>
    <property type="match status" value="1"/>
</dbReference>
<dbReference type="EMBL" id="JAJJPB010000013">
    <property type="protein sequence ID" value="MCC9295377.1"/>
    <property type="molecule type" value="Genomic_DNA"/>
</dbReference>
<dbReference type="Pfam" id="PF17179">
    <property type="entry name" value="Fer4_22"/>
    <property type="match status" value="1"/>
</dbReference>